<comment type="caution">
    <text evidence="2">The sequence shown here is derived from an EMBL/GenBank/DDBJ whole genome shotgun (WGS) entry which is preliminary data.</text>
</comment>
<keyword evidence="1" id="KW-0472">Membrane</keyword>
<name>A0A397TG12_9GLOM</name>
<keyword evidence="1" id="KW-0812">Transmembrane</keyword>
<gene>
    <name evidence="2" type="ORF">C1645_761149</name>
</gene>
<feature type="transmembrane region" description="Helical" evidence="1">
    <location>
        <begin position="61"/>
        <end position="81"/>
    </location>
</feature>
<sequence>MLTHRTNHVINVLLPLLIISAYNSSGIKKIVGIIEICIMLLFLYTFPATYNFFMYKSTSRYDYVCMISSLPVLPVFLYFYFQGGIVDFAGYNC</sequence>
<feature type="transmembrane region" description="Helical" evidence="1">
    <location>
        <begin position="7"/>
        <end position="24"/>
    </location>
</feature>
<dbReference type="AlphaFoldDB" id="A0A397TG12"/>
<evidence type="ECO:0000256" key="1">
    <source>
        <dbReference type="SAM" id="Phobius"/>
    </source>
</evidence>
<organism evidence="2 3">
    <name type="scientific">Glomus cerebriforme</name>
    <dbReference type="NCBI Taxonomy" id="658196"/>
    <lineage>
        <taxon>Eukaryota</taxon>
        <taxon>Fungi</taxon>
        <taxon>Fungi incertae sedis</taxon>
        <taxon>Mucoromycota</taxon>
        <taxon>Glomeromycotina</taxon>
        <taxon>Glomeromycetes</taxon>
        <taxon>Glomerales</taxon>
        <taxon>Glomeraceae</taxon>
        <taxon>Glomus</taxon>
    </lineage>
</organism>
<evidence type="ECO:0000313" key="3">
    <source>
        <dbReference type="Proteomes" id="UP000265703"/>
    </source>
</evidence>
<keyword evidence="3" id="KW-1185">Reference proteome</keyword>
<protein>
    <submittedName>
        <fullName evidence="2">Uncharacterized protein</fullName>
    </submittedName>
</protein>
<reference evidence="2 3" key="1">
    <citation type="submission" date="2018-06" db="EMBL/GenBank/DDBJ databases">
        <title>Comparative genomics reveals the genomic features of Rhizophagus irregularis, R. cerebriforme, R. diaphanum and Gigaspora rosea, and their symbiotic lifestyle signature.</title>
        <authorList>
            <person name="Morin E."/>
            <person name="San Clemente H."/>
            <person name="Chen E.C.H."/>
            <person name="De La Providencia I."/>
            <person name="Hainaut M."/>
            <person name="Kuo A."/>
            <person name="Kohler A."/>
            <person name="Murat C."/>
            <person name="Tang N."/>
            <person name="Roy S."/>
            <person name="Loubradou J."/>
            <person name="Henrissat B."/>
            <person name="Grigoriev I.V."/>
            <person name="Corradi N."/>
            <person name="Roux C."/>
            <person name="Martin F.M."/>
        </authorList>
    </citation>
    <scope>NUCLEOTIDE SEQUENCE [LARGE SCALE GENOMIC DNA]</scope>
    <source>
        <strain evidence="2 3">DAOM 227022</strain>
    </source>
</reference>
<keyword evidence="1" id="KW-1133">Transmembrane helix</keyword>
<dbReference type="Proteomes" id="UP000265703">
    <property type="component" value="Unassembled WGS sequence"/>
</dbReference>
<evidence type="ECO:0000313" key="2">
    <source>
        <dbReference type="EMBL" id="RIA93951.1"/>
    </source>
</evidence>
<proteinExistence type="predicted"/>
<dbReference type="EMBL" id="QKYT01000093">
    <property type="protein sequence ID" value="RIA93951.1"/>
    <property type="molecule type" value="Genomic_DNA"/>
</dbReference>
<feature type="transmembrane region" description="Helical" evidence="1">
    <location>
        <begin position="30"/>
        <end position="49"/>
    </location>
</feature>
<accession>A0A397TG12</accession>